<reference evidence="8 9" key="1">
    <citation type="submission" date="2012-10" db="EMBL/GenBank/DDBJ databases">
        <authorList>
            <person name="Zafar N."/>
            <person name="Inman J."/>
            <person name="Hall N."/>
            <person name="Lorenzi H."/>
            <person name="Caler E."/>
        </authorList>
    </citation>
    <scope>NUCLEOTIDE SEQUENCE [LARGE SCALE GENOMIC DNA]</scope>
    <source>
        <strain evidence="8 9">IP1</strain>
    </source>
</reference>
<feature type="transmembrane region" description="Helical" evidence="7">
    <location>
        <begin position="201"/>
        <end position="221"/>
    </location>
</feature>
<dbReference type="GO" id="GO:0005789">
    <property type="term" value="C:endoplasmic reticulum membrane"/>
    <property type="evidence" value="ECO:0007669"/>
    <property type="project" value="TreeGrafter"/>
</dbReference>
<sequence length="223" mass="25851">MDEAKSKTRKIERELVDIRTQWDTVLSTTDSILSNDPNSRMVISFPDTSELVTRLQQLEPLIEEVRQLVTAVEDSKRNMLSIKIDQIIDEKKTLSEQISQKELEKKDYIYRQEDANRKNEERVGMRQTRMGLYAKESESLRTSESLVNDISSNIEATVFMLEDQGSRLSHTQIRWNELTSVLGLSRTVMNLISSRNKGDRILVYGGLLGIVVILFLIYYFLKR</sequence>
<evidence type="ECO:0000256" key="3">
    <source>
        <dbReference type="ARBA" id="ARBA00022692"/>
    </source>
</evidence>
<dbReference type="GO" id="GO:0006906">
    <property type="term" value="P:vesicle fusion"/>
    <property type="evidence" value="ECO:0007669"/>
    <property type="project" value="TreeGrafter"/>
</dbReference>
<dbReference type="OMA" id="YRQEDAN"/>
<name>A0A0A1U851_ENTIV</name>
<dbReference type="GO" id="GO:0000149">
    <property type="term" value="F:SNARE binding"/>
    <property type="evidence" value="ECO:0007669"/>
    <property type="project" value="TreeGrafter"/>
</dbReference>
<dbReference type="GO" id="GO:0031201">
    <property type="term" value="C:SNARE complex"/>
    <property type="evidence" value="ECO:0007669"/>
    <property type="project" value="TreeGrafter"/>
</dbReference>
<dbReference type="Proteomes" id="UP000014680">
    <property type="component" value="Unassembled WGS sequence"/>
</dbReference>
<comment type="subcellular location">
    <subcellularLocation>
        <location evidence="1">Membrane</location>
        <topology evidence="1">Single-pass type IV membrane protein</topology>
    </subcellularLocation>
</comment>
<dbReference type="EMBL" id="KB206479">
    <property type="protein sequence ID" value="ELP91078.1"/>
    <property type="molecule type" value="Genomic_DNA"/>
</dbReference>
<evidence type="ECO:0000256" key="5">
    <source>
        <dbReference type="ARBA" id="ARBA00022989"/>
    </source>
</evidence>
<dbReference type="KEGG" id="eiv:EIN_268240"/>
<evidence type="ECO:0000256" key="4">
    <source>
        <dbReference type="ARBA" id="ARBA00022927"/>
    </source>
</evidence>
<dbReference type="GO" id="GO:0005484">
    <property type="term" value="F:SNAP receptor activity"/>
    <property type="evidence" value="ECO:0007669"/>
    <property type="project" value="TreeGrafter"/>
</dbReference>
<evidence type="ECO:0000256" key="2">
    <source>
        <dbReference type="ARBA" id="ARBA00022448"/>
    </source>
</evidence>
<dbReference type="PANTHER" id="PTHR21230:SF1">
    <property type="entry name" value="GOLGI SNAP RECEPTOR COMPLEX MEMBER 2"/>
    <property type="match status" value="1"/>
</dbReference>
<keyword evidence="6 7" id="KW-0472">Membrane</keyword>
<accession>A0A0A1U851</accession>
<dbReference type="PANTHER" id="PTHR21230">
    <property type="entry name" value="VESICLE TRANSPORT V-SNARE PROTEIN VTI1-RELATED"/>
    <property type="match status" value="1"/>
</dbReference>
<dbReference type="GO" id="GO:0005794">
    <property type="term" value="C:Golgi apparatus"/>
    <property type="evidence" value="ECO:0007669"/>
    <property type="project" value="TreeGrafter"/>
</dbReference>
<keyword evidence="5 7" id="KW-1133">Transmembrane helix</keyword>
<evidence type="ECO:0000313" key="9">
    <source>
        <dbReference type="Proteomes" id="UP000014680"/>
    </source>
</evidence>
<dbReference type="GO" id="GO:0031902">
    <property type="term" value="C:late endosome membrane"/>
    <property type="evidence" value="ECO:0007669"/>
    <property type="project" value="TreeGrafter"/>
</dbReference>
<protein>
    <submittedName>
        <fullName evidence="8">Uncharacterized protein</fullName>
    </submittedName>
</protein>
<evidence type="ECO:0000313" key="8">
    <source>
        <dbReference type="EMBL" id="ELP91078.1"/>
    </source>
</evidence>
<organism evidence="8 9">
    <name type="scientific">Entamoeba invadens IP1</name>
    <dbReference type="NCBI Taxonomy" id="370355"/>
    <lineage>
        <taxon>Eukaryota</taxon>
        <taxon>Amoebozoa</taxon>
        <taxon>Evosea</taxon>
        <taxon>Archamoebae</taxon>
        <taxon>Mastigamoebida</taxon>
        <taxon>Entamoebidae</taxon>
        <taxon>Entamoeba</taxon>
    </lineage>
</organism>
<dbReference type="GO" id="GO:0015031">
    <property type="term" value="P:protein transport"/>
    <property type="evidence" value="ECO:0007669"/>
    <property type="project" value="UniProtKB-KW"/>
</dbReference>
<proteinExistence type="predicted"/>
<dbReference type="VEuPathDB" id="AmoebaDB:EIN_268240"/>
<evidence type="ECO:0000256" key="1">
    <source>
        <dbReference type="ARBA" id="ARBA00004211"/>
    </source>
</evidence>
<evidence type="ECO:0000256" key="7">
    <source>
        <dbReference type="SAM" id="Phobius"/>
    </source>
</evidence>
<gene>
    <name evidence="8" type="ORF">EIN_268240</name>
</gene>
<keyword evidence="4" id="KW-0653">Protein transport</keyword>
<dbReference type="RefSeq" id="XP_004257849.1">
    <property type="nucleotide sequence ID" value="XM_004257801.1"/>
</dbReference>
<keyword evidence="2" id="KW-0813">Transport</keyword>
<dbReference type="GO" id="GO:0012507">
    <property type="term" value="C:ER to Golgi transport vesicle membrane"/>
    <property type="evidence" value="ECO:0007669"/>
    <property type="project" value="TreeGrafter"/>
</dbReference>
<evidence type="ECO:0000256" key="6">
    <source>
        <dbReference type="ARBA" id="ARBA00023136"/>
    </source>
</evidence>
<dbReference type="GeneID" id="14890025"/>
<keyword evidence="3 7" id="KW-0812">Transmembrane</keyword>
<keyword evidence="9" id="KW-1185">Reference proteome</keyword>
<dbReference type="OrthoDB" id="29070at2759"/>
<dbReference type="AlphaFoldDB" id="A0A0A1U851"/>